<gene>
    <name evidence="2" type="ORF">C8261_03220</name>
</gene>
<dbReference type="RefSeq" id="WP_107492220.1">
    <property type="nucleotide sequence ID" value="NZ_PZKC01000002.1"/>
</dbReference>
<dbReference type="OrthoDB" id="8536404at2"/>
<comment type="caution">
    <text evidence="2">The sequence shown here is derived from an EMBL/GenBank/DDBJ whole genome shotgun (WGS) entry which is preliminary data.</text>
</comment>
<organism evidence="2 3">
    <name type="scientific">Pseudothauera lacus</name>
    <dbReference type="NCBI Taxonomy" id="2136175"/>
    <lineage>
        <taxon>Bacteria</taxon>
        <taxon>Pseudomonadati</taxon>
        <taxon>Pseudomonadota</taxon>
        <taxon>Betaproteobacteria</taxon>
        <taxon>Rhodocyclales</taxon>
        <taxon>Zoogloeaceae</taxon>
        <taxon>Pseudothauera</taxon>
    </lineage>
</organism>
<protein>
    <submittedName>
        <fullName evidence="2">DUF3617 domain-containing protein</fullName>
    </submittedName>
</protein>
<proteinExistence type="predicted"/>
<name>A0A2T4IIU9_9RHOO</name>
<reference evidence="2 3" key="1">
    <citation type="submission" date="2018-03" db="EMBL/GenBank/DDBJ databases">
        <authorList>
            <person name="Keele B.F."/>
        </authorList>
    </citation>
    <scope>NUCLEOTIDE SEQUENCE [LARGE SCALE GENOMIC DNA]</scope>
    <source>
        <strain evidence="2 3">D20</strain>
    </source>
</reference>
<accession>A0A2T4IIU9</accession>
<evidence type="ECO:0000256" key="1">
    <source>
        <dbReference type="SAM" id="SignalP"/>
    </source>
</evidence>
<dbReference type="InterPro" id="IPR022061">
    <property type="entry name" value="DUF3617"/>
</dbReference>
<dbReference type="AlphaFoldDB" id="A0A2T4IIU9"/>
<keyword evidence="1" id="KW-0732">Signal</keyword>
<reference evidence="2 3" key="2">
    <citation type="submission" date="2018-04" db="EMBL/GenBank/DDBJ databases">
        <title>Thauera lacus sp. nov., isolated from an saline lake in Inner Mongolia, China.</title>
        <authorList>
            <person name="Liang Q.-Y."/>
        </authorList>
    </citation>
    <scope>NUCLEOTIDE SEQUENCE [LARGE SCALE GENOMIC DNA]</scope>
    <source>
        <strain evidence="2 3">D20</strain>
    </source>
</reference>
<dbReference type="Proteomes" id="UP000241193">
    <property type="component" value="Unassembled WGS sequence"/>
</dbReference>
<dbReference type="Pfam" id="PF12276">
    <property type="entry name" value="DUF3617"/>
    <property type="match status" value="1"/>
</dbReference>
<keyword evidence="3" id="KW-1185">Reference proteome</keyword>
<dbReference type="EMBL" id="PZKC01000002">
    <property type="protein sequence ID" value="PTD97700.1"/>
    <property type="molecule type" value="Genomic_DNA"/>
</dbReference>
<feature type="signal peptide" evidence="1">
    <location>
        <begin position="1"/>
        <end position="21"/>
    </location>
</feature>
<evidence type="ECO:0000313" key="2">
    <source>
        <dbReference type="EMBL" id="PTD97700.1"/>
    </source>
</evidence>
<sequence>MKAPALLLGISLLALPPLATAQEVDPGLWEFKSKMNMPGMGDMAAQMAEMQRQLDSLPPEARAMLQEQMAAMGMGLGPGGAIRVCITPEDARSEAVLSGQTEGDCTYSDVVSTATTIKGRISCTEPRAQGSFETRLQGRRAFTSKMTMSSAEGQISGETEARWVAADCGALRR</sequence>
<feature type="chain" id="PRO_5015660491" evidence="1">
    <location>
        <begin position="22"/>
        <end position="173"/>
    </location>
</feature>
<evidence type="ECO:0000313" key="3">
    <source>
        <dbReference type="Proteomes" id="UP000241193"/>
    </source>
</evidence>